<dbReference type="InterPro" id="IPR008407">
    <property type="entry name" value="Brnchd-chn_aa_trnsp_AzlD"/>
</dbReference>
<gene>
    <name evidence="2" type="ORF">BKE38_21235</name>
</gene>
<organism evidence="2 3">
    <name type="scientific">Teichococcus deserti</name>
    <dbReference type="NCBI Taxonomy" id="1817963"/>
    <lineage>
        <taxon>Bacteria</taxon>
        <taxon>Pseudomonadati</taxon>
        <taxon>Pseudomonadota</taxon>
        <taxon>Alphaproteobacteria</taxon>
        <taxon>Acetobacterales</taxon>
        <taxon>Roseomonadaceae</taxon>
        <taxon>Roseomonas</taxon>
    </lineage>
</organism>
<comment type="caution">
    <text evidence="2">The sequence shown here is derived from an EMBL/GenBank/DDBJ whole genome shotgun (WGS) entry which is preliminary data.</text>
</comment>
<proteinExistence type="predicted"/>
<evidence type="ECO:0000256" key="1">
    <source>
        <dbReference type="SAM" id="Phobius"/>
    </source>
</evidence>
<evidence type="ECO:0000313" key="3">
    <source>
        <dbReference type="Proteomes" id="UP000188879"/>
    </source>
</evidence>
<keyword evidence="3" id="KW-1185">Reference proteome</keyword>
<keyword evidence="1" id="KW-0472">Membrane</keyword>
<dbReference type="Pfam" id="PF05437">
    <property type="entry name" value="AzlD"/>
    <property type="match status" value="1"/>
</dbReference>
<name>A0A1V2GYN5_9PROT</name>
<feature type="transmembrane region" description="Helical" evidence="1">
    <location>
        <begin position="45"/>
        <end position="73"/>
    </location>
</feature>
<keyword evidence="1" id="KW-1133">Transmembrane helix</keyword>
<dbReference type="EMBL" id="MLCO01000232">
    <property type="protein sequence ID" value="ONG49030.1"/>
    <property type="molecule type" value="Genomic_DNA"/>
</dbReference>
<accession>A0A1V2GYN5</accession>
<dbReference type="AlphaFoldDB" id="A0A1V2GYN5"/>
<evidence type="ECO:0000313" key="2">
    <source>
        <dbReference type="EMBL" id="ONG49030.1"/>
    </source>
</evidence>
<feature type="transmembrane region" description="Helical" evidence="1">
    <location>
        <begin position="80"/>
        <end position="97"/>
    </location>
</feature>
<dbReference type="OrthoDB" id="3078300at2"/>
<reference evidence="2 3" key="1">
    <citation type="submission" date="2016-10" db="EMBL/GenBank/DDBJ databases">
        <title>Draft Genome sequence of Roseomonas sp. strain M3.</title>
        <authorList>
            <person name="Subhash Y."/>
            <person name="Lee S."/>
        </authorList>
    </citation>
    <scope>NUCLEOTIDE SEQUENCE [LARGE SCALE GENOMIC DNA]</scope>
    <source>
        <strain evidence="2 3">M3</strain>
    </source>
</reference>
<keyword evidence="1" id="KW-0812">Transmembrane</keyword>
<protein>
    <submittedName>
        <fullName evidence="2">Branched-chain amino acid transporter</fullName>
    </submittedName>
</protein>
<dbReference type="Proteomes" id="UP000188879">
    <property type="component" value="Unassembled WGS sequence"/>
</dbReference>
<sequence length="98" mass="10511">MRWDVLAAIIGMALVTYLCRAGGYAVLRAVRPPPFIDAMLRNLPGPIFVAYVSLALDRIGPAGVFGTAAVILVQWKTKNLSVSILAGVGAVWLWQAMV</sequence>